<name>A0A7J9EFW0_9ROSI</name>
<dbReference type="EMBL" id="JABEZW010000008">
    <property type="protein sequence ID" value="MBA0771903.1"/>
    <property type="molecule type" value="Genomic_DNA"/>
</dbReference>
<evidence type="ECO:0000313" key="3">
    <source>
        <dbReference type="Proteomes" id="UP000593568"/>
    </source>
</evidence>
<dbReference type="Proteomes" id="UP000593568">
    <property type="component" value="Unassembled WGS sequence"/>
</dbReference>
<accession>A0A7J9EFW0</accession>
<reference evidence="2 3" key="1">
    <citation type="journal article" date="2019" name="Genome Biol. Evol.">
        <title>Insights into the evolution of the New World diploid cottons (Gossypium, subgenus Houzingenia) based on genome sequencing.</title>
        <authorList>
            <person name="Grover C.E."/>
            <person name="Arick M.A. 2nd"/>
            <person name="Thrash A."/>
            <person name="Conover J.L."/>
            <person name="Sanders W.S."/>
            <person name="Peterson D.G."/>
            <person name="Frelichowski J.E."/>
            <person name="Scheffler J.A."/>
            <person name="Scheffler B.E."/>
            <person name="Wendel J.F."/>
        </authorList>
    </citation>
    <scope>NUCLEOTIDE SEQUENCE [LARGE SCALE GENOMIC DNA]</scope>
    <source>
        <strain evidence="2">8</strain>
        <tissue evidence="2">Leaf</tissue>
    </source>
</reference>
<dbReference type="AlphaFoldDB" id="A0A7J9EFW0"/>
<evidence type="ECO:0000256" key="1">
    <source>
        <dbReference type="SAM" id="Phobius"/>
    </source>
</evidence>
<proteinExistence type="predicted"/>
<evidence type="ECO:0000313" key="2">
    <source>
        <dbReference type="EMBL" id="MBA0771903.1"/>
    </source>
</evidence>
<keyword evidence="1" id="KW-0472">Membrane</keyword>
<protein>
    <submittedName>
        <fullName evidence="2">Uncharacterized protein</fullName>
    </submittedName>
</protein>
<feature type="transmembrane region" description="Helical" evidence="1">
    <location>
        <begin position="12"/>
        <end position="30"/>
    </location>
</feature>
<keyword evidence="1" id="KW-0812">Transmembrane</keyword>
<gene>
    <name evidence="2" type="ORF">Gotri_007365</name>
</gene>
<keyword evidence="3" id="KW-1185">Reference proteome</keyword>
<organism evidence="2 3">
    <name type="scientific">Gossypium trilobum</name>
    <dbReference type="NCBI Taxonomy" id="34281"/>
    <lineage>
        <taxon>Eukaryota</taxon>
        <taxon>Viridiplantae</taxon>
        <taxon>Streptophyta</taxon>
        <taxon>Embryophyta</taxon>
        <taxon>Tracheophyta</taxon>
        <taxon>Spermatophyta</taxon>
        <taxon>Magnoliopsida</taxon>
        <taxon>eudicotyledons</taxon>
        <taxon>Gunneridae</taxon>
        <taxon>Pentapetalae</taxon>
        <taxon>rosids</taxon>
        <taxon>malvids</taxon>
        <taxon>Malvales</taxon>
        <taxon>Malvaceae</taxon>
        <taxon>Malvoideae</taxon>
        <taxon>Gossypium</taxon>
    </lineage>
</organism>
<keyword evidence="1" id="KW-1133">Transmembrane helix</keyword>
<feature type="non-terminal residue" evidence="2">
    <location>
        <position position="1"/>
    </location>
</feature>
<sequence>VKSLFGDGVSLVVQTISGVTLACVIGLFIARRIAIVMIVVQSLIIHHP</sequence>
<comment type="caution">
    <text evidence="2">The sequence shown here is derived from an EMBL/GenBank/DDBJ whole genome shotgun (WGS) entry which is preliminary data.</text>
</comment>